<sequence length="168" mass="17902">METTLRGRAHTFGKNVDTDVIIPGKYCNIVEQAELGKHAMEGIDPEFSMRVKAGDIIVADTNFGCGSSREVAPIAIKGAGVSAVIAKSFARIFYRNAINIGLPILECPEAVDAIAAGDEIEIDPAAGAIRNVTKGTSFKAAEFPPFMRSLIEAGGLIPYVERRLAEHA</sequence>
<dbReference type="InterPro" id="IPR033940">
    <property type="entry name" value="IPMI_Swivel"/>
</dbReference>
<dbReference type="EC" id="4.2.1.33" evidence="4"/>
<gene>
    <name evidence="4" type="primary">leuD</name>
    <name evidence="4" type="ORF">CARN1_1923</name>
</gene>
<dbReference type="PANTHER" id="PTHR43345:SF2">
    <property type="entry name" value="3-ISOPROPYLMALATE DEHYDRATASE SMALL SUBUNIT 1"/>
    <property type="match status" value="1"/>
</dbReference>
<keyword evidence="4" id="KW-0413">Isomerase</keyword>
<organism evidence="4">
    <name type="scientific">mine drainage metagenome</name>
    <dbReference type="NCBI Taxonomy" id="410659"/>
    <lineage>
        <taxon>unclassified sequences</taxon>
        <taxon>metagenomes</taxon>
        <taxon>ecological metagenomes</taxon>
    </lineage>
</organism>
<keyword evidence="2 4" id="KW-0456">Lyase</keyword>
<protein>
    <submittedName>
        <fullName evidence="4">3-isopropylmalate dehydratase small subunit 1 (Isopropylmalate isomerase 1) (Alpha-IPM isomerase 1) (IPMI 1)</fullName>
        <ecNumber evidence="4">4.2.1.33</ecNumber>
    </submittedName>
</protein>
<comment type="caution">
    <text evidence="4">The sequence shown here is derived from an EMBL/GenBank/DDBJ whole genome shotgun (WGS) entry which is preliminary data.</text>
</comment>
<dbReference type="EMBL" id="CABL01000001">
    <property type="protein sequence ID" value="CBH74036.1"/>
    <property type="molecule type" value="Genomic_DNA"/>
</dbReference>
<dbReference type="FunFam" id="3.20.19.10:FF:000007">
    <property type="entry name" value="Isopropylmalate/citramalate isomerase small subunit"/>
    <property type="match status" value="1"/>
</dbReference>
<evidence type="ECO:0000313" key="4">
    <source>
        <dbReference type="EMBL" id="CBH74036.1"/>
    </source>
</evidence>
<comment type="similarity">
    <text evidence="1">Belongs to the LeuD family. LeuD type 2 subfamily.</text>
</comment>
<dbReference type="InterPro" id="IPR000573">
    <property type="entry name" value="AconitaseA/IPMdHydase_ssu_swvl"/>
</dbReference>
<dbReference type="HAMAP" id="MF_01032">
    <property type="entry name" value="LeuD_type2"/>
    <property type="match status" value="1"/>
</dbReference>
<dbReference type="PANTHER" id="PTHR43345">
    <property type="entry name" value="3-ISOPROPYLMALATE DEHYDRATASE SMALL SUBUNIT 2-RELATED-RELATED"/>
    <property type="match status" value="1"/>
</dbReference>
<proteinExistence type="inferred from homology"/>
<evidence type="ECO:0000256" key="1">
    <source>
        <dbReference type="ARBA" id="ARBA00009869"/>
    </source>
</evidence>
<feature type="domain" description="Aconitase A/isopropylmalate dehydratase small subunit swivel" evidence="3">
    <location>
        <begin position="50"/>
        <end position="106"/>
    </location>
</feature>
<dbReference type="GO" id="GO:0003861">
    <property type="term" value="F:3-isopropylmalate dehydratase activity"/>
    <property type="evidence" value="ECO:0007669"/>
    <property type="project" value="UniProtKB-EC"/>
</dbReference>
<dbReference type="NCBIfam" id="TIGR02087">
    <property type="entry name" value="LEUD_arch"/>
    <property type="match status" value="1"/>
</dbReference>
<dbReference type="CDD" id="cd01577">
    <property type="entry name" value="IPMI_Swivel"/>
    <property type="match status" value="1"/>
</dbReference>
<dbReference type="InterPro" id="IPR015928">
    <property type="entry name" value="Aconitase/3IPM_dehydase_swvl"/>
</dbReference>
<dbReference type="SUPFAM" id="SSF52016">
    <property type="entry name" value="LeuD/IlvD-like"/>
    <property type="match status" value="1"/>
</dbReference>
<dbReference type="InterPro" id="IPR050075">
    <property type="entry name" value="LeuD"/>
</dbReference>
<dbReference type="GO" id="GO:0016853">
    <property type="term" value="F:isomerase activity"/>
    <property type="evidence" value="ECO:0007669"/>
    <property type="project" value="UniProtKB-KW"/>
</dbReference>
<name>E6PC53_9ZZZZ</name>
<evidence type="ECO:0000259" key="3">
    <source>
        <dbReference type="Pfam" id="PF00694"/>
    </source>
</evidence>
<dbReference type="Gene3D" id="3.20.19.10">
    <property type="entry name" value="Aconitase, domain 4"/>
    <property type="match status" value="1"/>
</dbReference>
<dbReference type="InterPro" id="IPR011827">
    <property type="entry name" value="LeuD_type2/HacB/DmdB"/>
</dbReference>
<dbReference type="AlphaFoldDB" id="E6PC53"/>
<accession>E6PC53</accession>
<reference evidence="4" key="1">
    <citation type="submission" date="2009-10" db="EMBL/GenBank/DDBJ databases">
        <title>Diversity of trophic interactions inside an arsenic-rich microbial ecosystem.</title>
        <authorList>
            <person name="Bertin P.N."/>
            <person name="Heinrich-Salmeron A."/>
            <person name="Pelletier E."/>
            <person name="Goulhen-Chollet F."/>
            <person name="Arsene-Ploetze F."/>
            <person name="Gallien S."/>
            <person name="Calteau A."/>
            <person name="Vallenet D."/>
            <person name="Casiot C."/>
            <person name="Chane-Woon-Ming B."/>
            <person name="Giloteaux L."/>
            <person name="Barakat M."/>
            <person name="Bonnefoy V."/>
            <person name="Bruneel O."/>
            <person name="Chandler M."/>
            <person name="Cleiss J."/>
            <person name="Duran R."/>
            <person name="Elbaz-Poulichet F."/>
            <person name="Fonknechten N."/>
            <person name="Lauga B."/>
            <person name="Mornico D."/>
            <person name="Ortet P."/>
            <person name="Schaeffer C."/>
            <person name="Siguier P."/>
            <person name="Alexander Thil Smith A."/>
            <person name="Van Dorsselaer A."/>
            <person name="Weissenbach J."/>
            <person name="Medigue C."/>
            <person name="Le Paslier D."/>
        </authorList>
    </citation>
    <scope>NUCLEOTIDE SEQUENCE</scope>
</reference>
<dbReference type="Pfam" id="PF00694">
    <property type="entry name" value="Aconitase_C"/>
    <property type="match status" value="1"/>
</dbReference>
<evidence type="ECO:0000256" key="2">
    <source>
        <dbReference type="ARBA" id="ARBA00023239"/>
    </source>
</evidence>